<accession>A0ABR6PCP6</accession>
<gene>
    <name evidence="1" type="ORF">HDF23_000242</name>
</gene>
<evidence type="ECO:0008006" key="3">
    <source>
        <dbReference type="Google" id="ProtNLM"/>
    </source>
</evidence>
<evidence type="ECO:0000313" key="2">
    <source>
        <dbReference type="Proteomes" id="UP000541583"/>
    </source>
</evidence>
<name>A0ABR6PCP6_9SPHI</name>
<keyword evidence="2" id="KW-1185">Reference proteome</keyword>
<proteinExistence type="predicted"/>
<dbReference type="Proteomes" id="UP000541583">
    <property type="component" value="Unassembled WGS sequence"/>
</dbReference>
<reference evidence="1 2" key="1">
    <citation type="submission" date="2020-08" db="EMBL/GenBank/DDBJ databases">
        <title>Genomic Encyclopedia of Type Strains, Phase IV (KMG-V): Genome sequencing to study the core and pangenomes of soil and plant-associated prokaryotes.</title>
        <authorList>
            <person name="Whitman W."/>
        </authorList>
    </citation>
    <scope>NUCLEOTIDE SEQUENCE [LARGE SCALE GENOMIC DNA]</scope>
    <source>
        <strain evidence="1 2">ANJLi2</strain>
    </source>
</reference>
<dbReference type="EMBL" id="JACHCB010000001">
    <property type="protein sequence ID" value="MBB6107512.1"/>
    <property type="molecule type" value="Genomic_DNA"/>
</dbReference>
<comment type="caution">
    <text evidence="1">The sequence shown here is derived from an EMBL/GenBank/DDBJ whole genome shotgun (WGS) entry which is preliminary data.</text>
</comment>
<sequence length="64" mass="7333">MIPVTQYRKGTKVPNFILTDLNPITYLNSNTGKSSGIKKIATSYYSKSWFTLFQGKKSHIIDYQ</sequence>
<evidence type="ECO:0000313" key="1">
    <source>
        <dbReference type="EMBL" id="MBB6107512.1"/>
    </source>
</evidence>
<protein>
    <recommendedName>
        <fullName evidence="3">Transposase</fullName>
    </recommendedName>
</protein>
<organism evidence="1 2">
    <name type="scientific">Mucilaginibacter lappiensis</name>
    <dbReference type="NCBI Taxonomy" id="354630"/>
    <lineage>
        <taxon>Bacteria</taxon>
        <taxon>Pseudomonadati</taxon>
        <taxon>Bacteroidota</taxon>
        <taxon>Sphingobacteriia</taxon>
        <taxon>Sphingobacteriales</taxon>
        <taxon>Sphingobacteriaceae</taxon>
        <taxon>Mucilaginibacter</taxon>
    </lineage>
</organism>